<sequence length="40" mass="4446">MQLTPPHRQGRNISPKPLLLQQGSQRTHPDELTPVSNSGE</sequence>
<protein>
    <submittedName>
        <fullName evidence="2">Uncharacterized protein</fullName>
    </submittedName>
</protein>
<proteinExistence type="predicted"/>
<dbReference type="GeneID" id="75140160"/>
<keyword evidence="4" id="KW-1185">Reference proteome</keyword>
<gene>
    <name evidence="2" type="ORF">N0H69_09130</name>
    <name evidence="3" type="ORF">N0H69_09135</name>
</gene>
<evidence type="ECO:0000313" key="3">
    <source>
        <dbReference type="EMBL" id="UWM46947.1"/>
    </source>
</evidence>
<accession>A0ABY5UU02</accession>
<evidence type="ECO:0000313" key="2">
    <source>
        <dbReference type="EMBL" id="UWM46946.1"/>
    </source>
</evidence>
<dbReference type="EMBL" id="CP104006">
    <property type="protein sequence ID" value="UWM46947.1"/>
    <property type="molecule type" value="Genomic_DNA"/>
</dbReference>
<reference evidence="2" key="1">
    <citation type="submission" date="2022-08" db="EMBL/GenBank/DDBJ databases">
        <authorList>
            <person name="Bogun A."/>
            <person name="Kislichkina A."/>
            <person name="Solomentsev V."/>
            <person name="Skryabin Y."/>
            <person name="Sizova A."/>
            <person name="Platonov M."/>
            <person name="Dentovskaya S."/>
        </authorList>
    </citation>
    <scope>NUCLEOTIDE SEQUENCE</scope>
    <source>
        <strain evidence="2">SCPM-O-B-7604</strain>
    </source>
</reference>
<feature type="region of interest" description="Disordered" evidence="1">
    <location>
        <begin position="1"/>
        <end position="40"/>
    </location>
</feature>
<evidence type="ECO:0000313" key="4">
    <source>
        <dbReference type="Proteomes" id="UP001057860"/>
    </source>
</evidence>
<dbReference type="Proteomes" id="UP001057860">
    <property type="component" value="Chromosome"/>
</dbReference>
<name>A0ABY5UU02_9GAMM</name>
<evidence type="ECO:0000256" key="1">
    <source>
        <dbReference type="SAM" id="MobiDB-lite"/>
    </source>
</evidence>
<organism evidence="2 4">
    <name type="scientific">Yersinia alsatica</name>
    <dbReference type="NCBI Taxonomy" id="2890317"/>
    <lineage>
        <taxon>Bacteria</taxon>
        <taxon>Pseudomonadati</taxon>
        <taxon>Pseudomonadota</taxon>
        <taxon>Gammaproteobacteria</taxon>
        <taxon>Enterobacterales</taxon>
        <taxon>Yersiniaceae</taxon>
        <taxon>Yersinia</taxon>
    </lineage>
</organism>
<dbReference type="RefSeq" id="WP_259705579.1">
    <property type="nucleotide sequence ID" value="NZ_CABHWQ010000038.1"/>
</dbReference>
<dbReference type="EMBL" id="CP104006">
    <property type="protein sequence ID" value="UWM46946.1"/>
    <property type="molecule type" value="Genomic_DNA"/>
</dbReference>